<reference evidence="1" key="1">
    <citation type="journal article" date="2015" name="Nature">
        <title>Complex archaea that bridge the gap between prokaryotes and eukaryotes.</title>
        <authorList>
            <person name="Spang A."/>
            <person name="Saw J.H."/>
            <person name="Jorgensen S.L."/>
            <person name="Zaremba-Niedzwiedzka K."/>
            <person name="Martijn J."/>
            <person name="Lind A.E."/>
            <person name="van Eijk R."/>
            <person name="Schleper C."/>
            <person name="Guy L."/>
            <person name="Ettema T.J."/>
        </authorList>
    </citation>
    <scope>NUCLEOTIDE SEQUENCE</scope>
</reference>
<protein>
    <submittedName>
        <fullName evidence="1">Uncharacterized protein</fullName>
    </submittedName>
</protein>
<organism evidence="1">
    <name type="scientific">marine sediment metagenome</name>
    <dbReference type="NCBI Taxonomy" id="412755"/>
    <lineage>
        <taxon>unclassified sequences</taxon>
        <taxon>metagenomes</taxon>
        <taxon>ecological metagenomes</taxon>
    </lineage>
</organism>
<gene>
    <name evidence="1" type="ORF">LCGC14_2460800</name>
</gene>
<name>A0A0F9C112_9ZZZZ</name>
<proteinExistence type="predicted"/>
<dbReference type="AlphaFoldDB" id="A0A0F9C112"/>
<evidence type="ECO:0000313" key="1">
    <source>
        <dbReference type="EMBL" id="KKL19907.1"/>
    </source>
</evidence>
<accession>A0A0F9C112</accession>
<dbReference type="EMBL" id="LAZR01038310">
    <property type="protein sequence ID" value="KKL19907.1"/>
    <property type="molecule type" value="Genomic_DNA"/>
</dbReference>
<comment type="caution">
    <text evidence="1">The sequence shown here is derived from an EMBL/GenBank/DDBJ whole genome shotgun (WGS) entry which is preliminary data.</text>
</comment>
<sequence>MMGILYGWKKEYLLENMSFGQIVMYLNFGAEFKWGKQDEGKPKKATDKSAVELKADREKLREQYGIKTEGL</sequence>